<name>A0ABP8JEW0_9ACTN</name>
<dbReference type="PANTHER" id="PTHR43677:SF11">
    <property type="entry name" value="ZINC-CONTAINING ALCOHOL DEHYDROGENASE"/>
    <property type="match status" value="1"/>
</dbReference>
<dbReference type="InterPro" id="IPR013149">
    <property type="entry name" value="ADH-like_C"/>
</dbReference>
<dbReference type="Pfam" id="PF00107">
    <property type="entry name" value="ADH_zinc_N"/>
    <property type="match status" value="1"/>
</dbReference>
<proteinExistence type="predicted"/>
<accession>A0ABP8JEW0</accession>
<feature type="domain" description="Enoyl reductase (ER)" evidence="1">
    <location>
        <begin position="9"/>
        <end position="299"/>
    </location>
</feature>
<dbReference type="SUPFAM" id="SSF51735">
    <property type="entry name" value="NAD(P)-binding Rossmann-fold domains"/>
    <property type="match status" value="1"/>
</dbReference>
<dbReference type="Gene3D" id="3.40.50.720">
    <property type="entry name" value="NAD(P)-binding Rossmann-like Domain"/>
    <property type="match status" value="1"/>
</dbReference>
<dbReference type="InterPro" id="IPR011032">
    <property type="entry name" value="GroES-like_sf"/>
</dbReference>
<gene>
    <name evidence="2" type="ORF">GCM10023147_16600</name>
</gene>
<evidence type="ECO:0000259" key="1">
    <source>
        <dbReference type="SMART" id="SM00829"/>
    </source>
</evidence>
<evidence type="ECO:0000313" key="2">
    <source>
        <dbReference type="EMBL" id="GAA4389616.1"/>
    </source>
</evidence>
<dbReference type="Gene3D" id="3.90.180.10">
    <property type="entry name" value="Medium-chain alcohol dehydrogenases, catalytic domain"/>
    <property type="match status" value="1"/>
</dbReference>
<dbReference type="Proteomes" id="UP001500635">
    <property type="component" value="Unassembled WGS sequence"/>
</dbReference>
<dbReference type="InterPro" id="IPR036291">
    <property type="entry name" value="NAD(P)-bd_dom_sf"/>
</dbReference>
<protein>
    <submittedName>
        <fullName evidence="2">Zinc-binding alcohol dehydrogenase family protein</fullName>
    </submittedName>
</protein>
<sequence length="301" mass="30899">MKAAVTTYQQTPQWQEVAAPPGGAGLVPVTMTAVAIHNLARGVANGTHYSSPAEPGAWVGVDGVGRLDDGTRVYVNAPGTVAERLYAPAAALVPVPDALPDVQAAAAVNAAMSSWMAMTVRAHVEPGQTVLILGATGASGRMAVPLARHFGARVIAAGRNAEILAAVGADATVDLTDSEDAVRNALRAEKIDVVIDYVWGRVAELTFDSLAGRGRATYVEVGAMAGSSAAVPAALLRSTDVRILGSGIGSFTRDEVMTARPAMLDAVVELGIEVDVVTRPAADIAAAWTEDLGSSRLVLTL</sequence>
<comment type="caution">
    <text evidence="2">The sequence shown here is derived from an EMBL/GenBank/DDBJ whole genome shotgun (WGS) entry which is preliminary data.</text>
</comment>
<reference evidence="3" key="1">
    <citation type="journal article" date="2019" name="Int. J. Syst. Evol. Microbiol.">
        <title>The Global Catalogue of Microorganisms (GCM) 10K type strain sequencing project: providing services to taxonomists for standard genome sequencing and annotation.</title>
        <authorList>
            <consortium name="The Broad Institute Genomics Platform"/>
            <consortium name="The Broad Institute Genome Sequencing Center for Infectious Disease"/>
            <person name="Wu L."/>
            <person name="Ma J."/>
        </authorList>
    </citation>
    <scope>NUCLEOTIDE SEQUENCE [LARGE SCALE GENOMIC DNA]</scope>
    <source>
        <strain evidence="3">JCM 17688</strain>
    </source>
</reference>
<dbReference type="SUPFAM" id="SSF50129">
    <property type="entry name" value="GroES-like"/>
    <property type="match status" value="1"/>
</dbReference>
<dbReference type="SMART" id="SM00829">
    <property type="entry name" value="PKS_ER"/>
    <property type="match status" value="1"/>
</dbReference>
<dbReference type="PANTHER" id="PTHR43677">
    <property type="entry name" value="SHORT-CHAIN DEHYDROGENASE/REDUCTASE"/>
    <property type="match status" value="1"/>
</dbReference>
<dbReference type="EMBL" id="BAABFR010000019">
    <property type="protein sequence ID" value="GAA4389616.1"/>
    <property type="molecule type" value="Genomic_DNA"/>
</dbReference>
<dbReference type="InterPro" id="IPR051397">
    <property type="entry name" value="Zn-ADH-like_protein"/>
</dbReference>
<organism evidence="2 3">
    <name type="scientific">Tsukamurella soli</name>
    <dbReference type="NCBI Taxonomy" id="644556"/>
    <lineage>
        <taxon>Bacteria</taxon>
        <taxon>Bacillati</taxon>
        <taxon>Actinomycetota</taxon>
        <taxon>Actinomycetes</taxon>
        <taxon>Mycobacteriales</taxon>
        <taxon>Tsukamurellaceae</taxon>
        <taxon>Tsukamurella</taxon>
    </lineage>
</organism>
<dbReference type="RefSeq" id="WP_344993609.1">
    <property type="nucleotide sequence ID" value="NZ_BAABFR010000019.1"/>
</dbReference>
<keyword evidence="3" id="KW-1185">Reference proteome</keyword>
<evidence type="ECO:0000313" key="3">
    <source>
        <dbReference type="Proteomes" id="UP001500635"/>
    </source>
</evidence>
<dbReference type="InterPro" id="IPR020843">
    <property type="entry name" value="ER"/>
</dbReference>